<dbReference type="AlphaFoldDB" id="A0A0E9LUT6"/>
<name>A0A0E9LUT6_9BACT</name>
<evidence type="ECO:0000313" key="2">
    <source>
        <dbReference type="Proteomes" id="UP000032900"/>
    </source>
</evidence>
<comment type="caution">
    <text evidence="1">The sequence shown here is derived from an EMBL/GenBank/DDBJ whole genome shotgun (WGS) entry which is preliminary data.</text>
</comment>
<dbReference type="EMBL" id="BAZW01000005">
    <property type="protein sequence ID" value="GAO28866.1"/>
    <property type="molecule type" value="Genomic_DNA"/>
</dbReference>
<organism evidence="1 2">
    <name type="scientific">Geofilum rubicundum JCM 15548</name>
    <dbReference type="NCBI Taxonomy" id="1236989"/>
    <lineage>
        <taxon>Bacteria</taxon>
        <taxon>Pseudomonadati</taxon>
        <taxon>Bacteroidota</taxon>
        <taxon>Bacteroidia</taxon>
        <taxon>Marinilabiliales</taxon>
        <taxon>Marinilabiliaceae</taxon>
        <taxon>Geofilum</taxon>
    </lineage>
</organism>
<gene>
    <name evidence="1" type="ORF">JCM15548_11001</name>
</gene>
<proteinExistence type="predicted"/>
<accession>A0A0E9LUT6</accession>
<keyword evidence="2" id="KW-1185">Reference proteome</keyword>
<sequence>MPMLSQQTVAMYNDKKDGTPFYEKVKVSDKGQLTVTLQANGGFVLLGSSN</sequence>
<evidence type="ECO:0000313" key="1">
    <source>
        <dbReference type="EMBL" id="GAO28866.1"/>
    </source>
</evidence>
<protein>
    <submittedName>
        <fullName evidence="1">Uncharacterized protein</fullName>
    </submittedName>
</protein>
<dbReference type="Proteomes" id="UP000032900">
    <property type="component" value="Unassembled WGS sequence"/>
</dbReference>
<reference evidence="1 2" key="1">
    <citation type="journal article" date="2015" name="Microbes Environ.">
        <title>Distribution and evolution of nitrogen fixation genes in the phylum bacteroidetes.</title>
        <authorList>
            <person name="Inoue J."/>
            <person name="Oshima K."/>
            <person name="Suda W."/>
            <person name="Sakamoto M."/>
            <person name="Iino T."/>
            <person name="Noda S."/>
            <person name="Hongoh Y."/>
            <person name="Hattori M."/>
            <person name="Ohkuma M."/>
        </authorList>
    </citation>
    <scope>NUCLEOTIDE SEQUENCE [LARGE SCALE GENOMIC DNA]</scope>
    <source>
        <strain evidence="1">JCM 15548</strain>
    </source>
</reference>
<dbReference type="STRING" id="1236989.JCM15548_11001"/>